<organism evidence="1 2">
    <name type="scientific">Rosa chinensis</name>
    <name type="common">China rose</name>
    <dbReference type="NCBI Taxonomy" id="74649"/>
    <lineage>
        <taxon>Eukaryota</taxon>
        <taxon>Viridiplantae</taxon>
        <taxon>Streptophyta</taxon>
        <taxon>Embryophyta</taxon>
        <taxon>Tracheophyta</taxon>
        <taxon>Spermatophyta</taxon>
        <taxon>Magnoliopsida</taxon>
        <taxon>eudicotyledons</taxon>
        <taxon>Gunneridae</taxon>
        <taxon>Pentapetalae</taxon>
        <taxon>rosids</taxon>
        <taxon>fabids</taxon>
        <taxon>Rosales</taxon>
        <taxon>Rosaceae</taxon>
        <taxon>Rosoideae</taxon>
        <taxon>Rosoideae incertae sedis</taxon>
        <taxon>Rosa</taxon>
    </lineage>
</organism>
<gene>
    <name evidence="1" type="ORF">RchiOBHm_Chr1g0317431</name>
</gene>
<reference evidence="1 2" key="1">
    <citation type="journal article" date="2018" name="Nat. Genet.">
        <title>The Rosa genome provides new insights in the design of modern roses.</title>
        <authorList>
            <person name="Bendahmane M."/>
        </authorList>
    </citation>
    <scope>NUCLEOTIDE SEQUENCE [LARGE SCALE GENOMIC DNA]</scope>
    <source>
        <strain evidence="2">cv. Old Blush</strain>
    </source>
</reference>
<dbReference type="Gramene" id="PRQ54775">
    <property type="protein sequence ID" value="PRQ54775"/>
    <property type="gene ID" value="RchiOBHm_Chr1g0317431"/>
</dbReference>
<name>A0A2P6S802_ROSCH</name>
<dbReference type="Proteomes" id="UP000238479">
    <property type="component" value="Chromosome 1"/>
</dbReference>
<evidence type="ECO:0000313" key="2">
    <source>
        <dbReference type="Proteomes" id="UP000238479"/>
    </source>
</evidence>
<proteinExistence type="predicted"/>
<protein>
    <submittedName>
        <fullName evidence="1">Uncharacterized protein</fullName>
    </submittedName>
</protein>
<accession>A0A2P6S802</accession>
<evidence type="ECO:0000313" key="1">
    <source>
        <dbReference type="EMBL" id="PRQ54775.1"/>
    </source>
</evidence>
<dbReference type="AlphaFoldDB" id="A0A2P6S802"/>
<keyword evidence="2" id="KW-1185">Reference proteome</keyword>
<comment type="caution">
    <text evidence="1">The sequence shown here is derived from an EMBL/GenBank/DDBJ whole genome shotgun (WGS) entry which is preliminary data.</text>
</comment>
<dbReference type="EMBL" id="PDCK01000039">
    <property type="protein sequence ID" value="PRQ54775.1"/>
    <property type="molecule type" value="Genomic_DNA"/>
</dbReference>
<sequence length="106" mass="12035">MVSGPAMQIKTLRSGCSRKDLRELALLSMLFDPYSGCQSLCRSSVKQFRCFSYGSEMCSLCNHTAAYQYFSSFLISLHLNLQLIGVPDQADQKDEVIRTVMDFEEF</sequence>